<accession>A0ABS6E7V6</accession>
<dbReference type="InterPro" id="IPR041492">
    <property type="entry name" value="HAD_2"/>
</dbReference>
<name>A0ABS6E7V6_9FIRM</name>
<keyword evidence="3" id="KW-0460">Magnesium</keyword>
<dbReference type="RefSeq" id="WP_216520596.1">
    <property type="nucleotide sequence ID" value="NZ_JAHLPM010000011.1"/>
</dbReference>
<reference evidence="4 5" key="1">
    <citation type="submission" date="2021-06" db="EMBL/GenBank/DDBJ databases">
        <authorList>
            <person name="Sun Q."/>
            <person name="Li D."/>
        </authorList>
    </citation>
    <scope>NUCLEOTIDE SEQUENCE [LARGE SCALE GENOMIC DNA]</scope>
    <source>
        <strain evidence="4 5">MSJ-40</strain>
    </source>
</reference>
<dbReference type="Proteomes" id="UP000749471">
    <property type="component" value="Unassembled WGS sequence"/>
</dbReference>
<dbReference type="PANTHER" id="PTHR46470">
    <property type="entry name" value="N-ACYLNEURAMINATE-9-PHOSPHATASE"/>
    <property type="match status" value="1"/>
</dbReference>
<dbReference type="InterPro" id="IPR051400">
    <property type="entry name" value="HAD-like_hydrolase"/>
</dbReference>
<dbReference type="SFLD" id="SFLDS00003">
    <property type="entry name" value="Haloacid_Dehalogenase"/>
    <property type="match status" value="1"/>
</dbReference>
<dbReference type="Pfam" id="PF13419">
    <property type="entry name" value="HAD_2"/>
    <property type="match status" value="1"/>
</dbReference>
<evidence type="ECO:0000256" key="1">
    <source>
        <dbReference type="ARBA" id="ARBA00001946"/>
    </source>
</evidence>
<keyword evidence="5" id="KW-1185">Reference proteome</keyword>
<evidence type="ECO:0000313" key="4">
    <source>
        <dbReference type="EMBL" id="MBU5439003.1"/>
    </source>
</evidence>
<keyword evidence="2 4" id="KW-0378">Hydrolase</keyword>
<gene>
    <name evidence="4" type="ORF">KQI42_13325</name>
</gene>
<dbReference type="GO" id="GO:0016787">
    <property type="term" value="F:hydrolase activity"/>
    <property type="evidence" value="ECO:0007669"/>
    <property type="project" value="UniProtKB-KW"/>
</dbReference>
<dbReference type="InterPro" id="IPR006439">
    <property type="entry name" value="HAD-SF_hydro_IA"/>
</dbReference>
<dbReference type="EMBL" id="JAHLPM010000011">
    <property type="protein sequence ID" value="MBU5439003.1"/>
    <property type="molecule type" value="Genomic_DNA"/>
</dbReference>
<comment type="caution">
    <text evidence="4">The sequence shown here is derived from an EMBL/GenBank/DDBJ whole genome shotgun (WGS) entry which is preliminary data.</text>
</comment>
<dbReference type="PANTHER" id="PTHR46470:SF3">
    <property type="entry name" value="N-ACYLNEURAMINATE-9-PHOSPHATASE"/>
    <property type="match status" value="1"/>
</dbReference>
<comment type="cofactor">
    <cofactor evidence="1">
        <name>Mg(2+)</name>
        <dbReference type="ChEBI" id="CHEBI:18420"/>
    </cofactor>
</comment>
<proteinExistence type="predicted"/>
<protein>
    <submittedName>
        <fullName evidence="4">HAD family hydrolase</fullName>
    </submittedName>
</protein>
<dbReference type="SFLD" id="SFLDG01129">
    <property type="entry name" value="C1.5:_HAD__Beta-PGM__Phosphata"/>
    <property type="match status" value="1"/>
</dbReference>
<sequence length="241" mass="28547">MFKDIKVIFFDMGNTLLHFHYGKSDEEKDDIGLRLLADYLKEFNEEITLNEIKSDFYDKWMEIMPLRKKLLIEFPIDDYLNGFLHKYNVKLSHSECIKAINLFYTEYKKQLYFENDIVEILRCIKLKGYKIGVISNTCYYEEVIKDCFKIAKIDNLIDYYTFSYYLRILKPNKEIFKVALGKANVCPRESIMVGDNIEADIKPALELGINTVWFNKNNIENKTRTIPDIEIAKISEICNYI</sequence>
<evidence type="ECO:0000256" key="2">
    <source>
        <dbReference type="ARBA" id="ARBA00022801"/>
    </source>
</evidence>
<dbReference type="NCBIfam" id="TIGR01549">
    <property type="entry name" value="HAD-SF-IA-v1"/>
    <property type="match status" value="1"/>
</dbReference>
<organism evidence="4 5">
    <name type="scientific">Tissierella simiarum</name>
    <dbReference type="NCBI Taxonomy" id="2841534"/>
    <lineage>
        <taxon>Bacteria</taxon>
        <taxon>Bacillati</taxon>
        <taxon>Bacillota</taxon>
        <taxon>Tissierellia</taxon>
        <taxon>Tissierellales</taxon>
        <taxon>Tissierellaceae</taxon>
        <taxon>Tissierella</taxon>
    </lineage>
</organism>
<evidence type="ECO:0000313" key="5">
    <source>
        <dbReference type="Proteomes" id="UP000749471"/>
    </source>
</evidence>
<evidence type="ECO:0000256" key="3">
    <source>
        <dbReference type="ARBA" id="ARBA00022842"/>
    </source>
</evidence>